<keyword evidence="4" id="KW-0378">Hydrolase</keyword>
<evidence type="ECO:0000256" key="3">
    <source>
        <dbReference type="ARBA" id="ARBA00022763"/>
    </source>
</evidence>
<dbReference type="Proteomes" id="UP000632138">
    <property type="component" value="Unassembled WGS sequence"/>
</dbReference>
<keyword evidence="3" id="KW-0227">DNA damage</keyword>
<keyword evidence="5" id="KW-0234">DNA repair</keyword>
<proteinExistence type="inferred from homology"/>
<accession>A0ABS2AKM4</accession>
<protein>
    <submittedName>
        <fullName evidence="7">Very short patch repair endonuclease</fullName>
    </submittedName>
</protein>
<evidence type="ECO:0000313" key="8">
    <source>
        <dbReference type="Proteomes" id="UP000632138"/>
    </source>
</evidence>
<comment type="similarity">
    <text evidence="6">Belongs to the Vsr family.</text>
</comment>
<dbReference type="NCBIfam" id="TIGR00632">
    <property type="entry name" value="vsr"/>
    <property type="match status" value="1"/>
</dbReference>
<dbReference type="InterPro" id="IPR011335">
    <property type="entry name" value="Restrct_endonuc-II-like"/>
</dbReference>
<comment type="caution">
    <text evidence="7">The sequence shown here is derived from an EMBL/GenBank/DDBJ whole genome shotgun (WGS) entry which is preliminary data.</text>
</comment>
<dbReference type="InterPro" id="IPR004603">
    <property type="entry name" value="DNA_mismatch_endonuc_vsr"/>
</dbReference>
<evidence type="ECO:0000256" key="2">
    <source>
        <dbReference type="ARBA" id="ARBA00022759"/>
    </source>
</evidence>
<gene>
    <name evidence="7" type="ORF">JIG36_33290</name>
</gene>
<dbReference type="GO" id="GO:0004519">
    <property type="term" value="F:endonuclease activity"/>
    <property type="evidence" value="ECO:0007669"/>
    <property type="project" value="UniProtKB-KW"/>
</dbReference>
<dbReference type="SUPFAM" id="SSF52980">
    <property type="entry name" value="Restriction endonuclease-like"/>
    <property type="match status" value="1"/>
</dbReference>
<sequence length="129" mass="14594">MKANRSAHTKPELALRRALFAAGFRYRVNLKVSVPGRNVRPDIVFTRTRVAVFVDGCFWHGCPQHGRMPSDPSGYWHQKIARNQNRDNAVDQALTESGWQVVRLWEHLAMGDAVNQVRTAVAERSAESP</sequence>
<keyword evidence="1" id="KW-0540">Nuclease</keyword>
<evidence type="ECO:0000256" key="1">
    <source>
        <dbReference type="ARBA" id="ARBA00022722"/>
    </source>
</evidence>
<dbReference type="EMBL" id="JAENHP010000014">
    <property type="protein sequence ID" value="MBM2620398.1"/>
    <property type="molecule type" value="Genomic_DNA"/>
</dbReference>
<reference evidence="7 8" key="1">
    <citation type="submission" date="2021-01" db="EMBL/GenBank/DDBJ databases">
        <title>Actinoplanes sp. nov. LDG1-06 isolated from lichen.</title>
        <authorList>
            <person name="Saeng-In P."/>
            <person name="Phongsopitanun W."/>
            <person name="Kanchanasin P."/>
            <person name="Yuki M."/>
            <person name="Kudo T."/>
            <person name="Ohkuma M."/>
            <person name="Tanasupawat S."/>
        </authorList>
    </citation>
    <scope>NUCLEOTIDE SEQUENCE [LARGE SCALE GENOMIC DNA]</scope>
    <source>
        <strain evidence="7 8">LDG1-06</strain>
    </source>
</reference>
<name>A0ABS2AKM4_9ACTN</name>
<organism evidence="7 8">
    <name type="scientific">Paractinoplanes ovalisporus</name>
    <dbReference type="NCBI Taxonomy" id="2810368"/>
    <lineage>
        <taxon>Bacteria</taxon>
        <taxon>Bacillati</taxon>
        <taxon>Actinomycetota</taxon>
        <taxon>Actinomycetes</taxon>
        <taxon>Micromonosporales</taxon>
        <taxon>Micromonosporaceae</taxon>
        <taxon>Paractinoplanes</taxon>
    </lineage>
</organism>
<keyword evidence="2 7" id="KW-0255">Endonuclease</keyword>
<dbReference type="Gene3D" id="3.40.960.10">
    <property type="entry name" value="VSR Endonuclease"/>
    <property type="match status" value="1"/>
</dbReference>
<dbReference type="CDD" id="cd00221">
    <property type="entry name" value="Vsr"/>
    <property type="match status" value="1"/>
</dbReference>
<evidence type="ECO:0000256" key="6">
    <source>
        <dbReference type="ARBA" id="ARBA00029466"/>
    </source>
</evidence>
<evidence type="ECO:0000313" key="7">
    <source>
        <dbReference type="EMBL" id="MBM2620398.1"/>
    </source>
</evidence>
<evidence type="ECO:0000256" key="5">
    <source>
        <dbReference type="ARBA" id="ARBA00023204"/>
    </source>
</evidence>
<dbReference type="Pfam" id="PF03852">
    <property type="entry name" value="Vsr"/>
    <property type="match status" value="1"/>
</dbReference>
<keyword evidence="8" id="KW-1185">Reference proteome</keyword>
<evidence type="ECO:0000256" key="4">
    <source>
        <dbReference type="ARBA" id="ARBA00022801"/>
    </source>
</evidence>